<keyword evidence="1" id="KW-1133">Transmembrane helix</keyword>
<protein>
    <recommendedName>
        <fullName evidence="5">ATP synthase protein I</fullName>
    </recommendedName>
</protein>
<name>A0ABP9GD39_9MICC</name>
<evidence type="ECO:0000256" key="2">
    <source>
        <dbReference type="SAM" id="SignalP"/>
    </source>
</evidence>
<dbReference type="Proteomes" id="UP001500368">
    <property type="component" value="Unassembled WGS sequence"/>
</dbReference>
<keyword evidence="2" id="KW-0732">Signal</keyword>
<accession>A0ABP9GD39</accession>
<keyword evidence="1" id="KW-0812">Transmembrane</keyword>
<gene>
    <name evidence="3" type="ORF">GCM10025790_27770</name>
</gene>
<proteinExistence type="predicted"/>
<evidence type="ECO:0000313" key="3">
    <source>
        <dbReference type="EMBL" id="GAA4927910.1"/>
    </source>
</evidence>
<feature type="transmembrane region" description="Helical" evidence="1">
    <location>
        <begin position="29"/>
        <end position="47"/>
    </location>
</feature>
<keyword evidence="4" id="KW-1185">Reference proteome</keyword>
<evidence type="ECO:0000313" key="4">
    <source>
        <dbReference type="Proteomes" id="UP001500368"/>
    </source>
</evidence>
<sequence>MQFCFLFAAVAAGAAGLFAGWEAAASASIGGGTITVLAVASVAVVHWADRTVPEHLVTVYLVTFVMKLLLLGALLALPVPQWVERGWAGMTAIVVVLVWQGVMLRGFTQLRHTVSPDSSRTP</sequence>
<feature type="transmembrane region" description="Helical" evidence="1">
    <location>
        <begin position="59"/>
        <end position="80"/>
    </location>
</feature>
<evidence type="ECO:0008006" key="5">
    <source>
        <dbReference type="Google" id="ProtNLM"/>
    </source>
</evidence>
<reference evidence="4" key="1">
    <citation type="journal article" date="2019" name="Int. J. Syst. Evol. Microbiol.">
        <title>The Global Catalogue of Microorganisms (GCM) 10K type strain sequencing project: providing services to taxonomists for standard genome sequencing and annotation.</title>
        <authorList>
            <consortium name="The Broad Institute Genomics Platform"/>
            <consortium name="The Broad Institute Genome Sequencing Center for Infectious Disease"/>
            <person name="Wu L."/>
            <person name="Ma J."/>
        </authorList>
    </citation>
    <scope>NUCLEOTIDE SEQUENCE [LARGE SCALE GENOMIC DNA]</scope>
    <source>
        <strain evidence="4">JCM 19129</strain>
    </source>
</reference>
<comment type="caution">
    <text evidence="3">The sequence shown here is derived from an EMBL/GenBank/DDBJ whole genome shotgun (WGS) entry which is preliminary data.</text>
</comment>
<organism evidence="3 4">
    <name type="scientific">Nesterenkonia rhizosphaerae</name>
    <dbReference type="NCBI Taxonomy" id="1348272"/>
    <lineage>
        <taxon>Bacteria</taxon>
        <taxon>Bacillati</taxon>
        <taxon>Actinomycetota</taxon>
        <taxon>Actinomycetes</taxon>
        <taxon>Micrococcales</taxon>
        <taxon>Micrococcaceae</taxon>
        <taxon>Nesterenkonia</taxon>
    </lineage>
</organism>
<feature type="transmembrane region" description="Helical" evidence="1">
    <location>
        <begin position="86"/>
        <end position="104"/>
    </location>
</feature>
<feature type="signal peptide" evidence="2">
    <location>
        <begin position="1"/>
        <end position="19"/>
    </location>
</feature>
<keyword evidence="1" id="KW-0472">Membrane</keyword>
<dbReference type="EMBL" id="BAABLW010000007">
    <property type="protein sequence ID" value="GAA4927910.1"/>
    <property type="molecule type" value="Genomic_DNA"/>
</dbReference>
<evidence type="ECO:0000256" key="1">
    <source>
        <dbReference type="SAM" id="Phobius"/>
    </source>
</evidence>
<feature type="chain" id="PRO_5047281153" description="ATP synthase protein I" evidence="2">
    <location>
        <begin position="20"/>
        <end position="122"/>
    </location>
</feature>